<dbReference type="EMBL" id="PQVP01000002">
    <property type="protein sequence ID" value="POZ83937.1"/>
    <property type="molecule type" value="Genomic_DNA"/>
</dbReference>
<sequence length="140" mass="15285">MDRVKLLEKLESCPSEGKQLYASLCLRRYCEAKGISHPAIDALLNHLDSIVSSRSLVEWDSRGALLDLNGRGDPMPDDLKDALSSSDLINEFSNLVDSVVEVGIVDLYGEKTGLPLRFLDRAMSILDRNGISLPDLAVGA</sequence>
<dbReference type="RefSeq" id="WP_089460360.1">
    <property type="nucleotide sequence ID" value="NZ_CM009575.1"/>
</dbReference>
<gene>
    <name evidence="1" type="ORF">C3743_28270</name>
</gene>
<evidence type="ECO:0000313" key="2">
    <source>
        <dbReference type="Proteomes" id="UP000238655"/>
    </source>
</evidence>
<organism evidence="1 2">
    <name type="scientific">Burkholderia contaminans</name>
    <dbReference type="NCBI Taxonomy" id="488447"/>
    <lineage>
        <taxon>Bacteria</taxon>
        <taxon>Pseudomonadati</taxon>
        <taxon>Pseudomonadota</taxon>
        <taxon>Betaproteobacteria</taxon>
        <taxon>Burkholderiales</taxon>
        <taxon>Burkholderiaceae</taxon>
        <taxon>Burkholderia</taxon>
        <taxon>Burkholderia cepacia complex</taxon>
    </lineage>
</organism>
<protein>
    <submittedName>
        <fullName evidence="1">Uncharacterized protein</fullName>
    </submittedName>
</protein>
<reference evidence="1 2" key="1">
    <citation type="submission" date="2018-01" db="EMBL/GenBank/DDBJ databases">
        <title>Successful Treatment of Persistent Burkholderia cepacia Bacteremia with Ceftazidime-Avibactam.</title>
        <authorList>
            <person name="Tamma P."/>
            <person name="Fan Y."/>
            <person name="Bergman Y."/>
            <person name="Sick-Samuels A."/>
            <person name="Hsu A."/>
            <person name="Timp W."/>
            <person name="Simner P."/>
        </authorList>
    </citation>
    <scope>NUCLEOTIDE SEQUENCE [LARGE SCALE GENOMIC DNA]</scope>
    <source>
        <strain evidence="1 2">170816</strain>
    </source>
</reference>
<dbReference type="AlphaFoldDB" id="A0A2S5DXY1"/>
<comment type="caution">
    <text evidence="1">The sequence shown here is derived from an EMBL/GenBank/DDBJ whole genome shotgun (WGS) entry which is preliminary data.</text>
</comment>
<accession>A0A2S5DXY1</accession>
<dbReference type="Proteomes" id="UP000238655">
    <property type="component" value="Chromosome 1"/>
</dbReference>
<proteinExistence type="predicted"/>
<name>A0A2S5DXY1_9BURK</name>
<evidence type="ECO:0000313" key="1">
    <source>
        <dbReference type="EMBL" id="POZ83937.1"/>
    </source>
</evidence>